<dbReference type="Gene3D" id="1.25.40.20">
    <property type="entry name" value="Ankyrin repeat-containing domain"/>
    <property type="match status" value="1"/>
</dbReference>
<feature type="compositionally biased region" description="Basic and acidic residues" evidence="2">
    <location>
        <begin position="297"/>
        <end position="306"/>
    </location>
</feature>
<sequence length="306" mass="32971">MRFILAEYPFLEYSGTFWCIHAESGSANVDLGEFPWLFDQNSPKLRQWIALNSRIAGYQLRAMDQGPGGLDQAAIMGLEDMSLEQPVGISHILSLIGLPNIASTTLKYAPSATGDAFALDRFDLGSGYFSHDQVKSIFDEMERHPSAERASRMHTAVEAMEGFSIGHWTPFTIASVFGNCQIILLLAQRTGPQPTASEVQFALWTALNHDGDTKTINAILQTSNGILDESIMMSMACFSGSIGLVQQLLENGANVNMDLKGSTPLDISSSQSHDELVRALKAKGAGVSSTGALSSSSKDDGLGKCD</sequence>
<dbReference type="Pfam" id="PF12796">
    <property type="entry name" value="Ank_2"/>
    <property type="match status" value="1"/>
</dbReference>
<dbReference type="SUPFAM" id="SSF48403">
    <property type="entry name" value="Ankyrin repeat"/>
    <property type="match status" value="1"/>
</dbReference>
<keyword evidence="4" id="KW-1185">Reference proteome</keyword>
<dbReference type="AlphaFoldDB" id="A0A9P9IVN2"/>
<dbReference type="EMBL" id="JAGMUV010000014">
    <property type="protein sequence ID" value="KAH7133996.1"/>
    <property type="molecule type" value="Genomic_DNA"/>
</dbReference>
<gene>
    <name evidence="3" type="ORF">EDB81DRAFT_886807</name>
</gene>
<organism evidence="3 4">
    <name type="scientific">Dactylonectria macrodidyma</name>
    <dbReference type="NCBI Taxonomy" id="307937"/>
    <lineage>
        <taxon>Eukaryota</taxon>
        <taxon>Fungi</taxon>
        <taxon>Dikarya</taxon>
        <taxon>Ascomycota</taxon>
        <taxon>Pezizomycotina</taxon>
        <taxon>Sordariomycetes</taxon>
        <taxon>Hypocreomycetidae</taxon>
        <taxon>Hypocreales</taxon>
        <taxon>Nectriaceae</taxon>
        <taxon>Dactylonectria</taxon>
    </lineage>
</organism>
<comment type="caution">
    <text evidence="3">The sequence shown here is derived from an EMBL/GenBank/DDBJ whole genome shotgun (WGS) entry which is preliminary data.</text>
</comment>
<dbReference type="InterPro" id="IPR036770">
    <property type="entry name" value="Ankyrin_rpt-contain_sf"/>
</dbReference>
<proteinExistence type="predicted"/>
<protein>
    <submittedName>
        <fullName evidence="3">Uncharacterized protein</fullName>
    </submittedName>
</protein>
<dbReference type="OrthoDB" id="7464126at2759"/>
<dbReference type="SMART" id="SM00248">
    <property type="entry name" value="ANK"/>
    <property type="match status" value="3"/>
</dbReference>
<evidence type="ECO:0000256" key="1">
    <source>
        <dbReference type="PROSITE-ProRule" id="PRU00023"/>
    </source>
</evidence>
<keyword evidence="1" id="KW-0040">ANK repeat</keyword>
<dbReference type="InterPro" id="IPR002110">
    <property type="entry name" value="Ankyrin_rpt"/>
</dbReference>
<feature type="compositionally biased region" description="Low complexity" evidence="2">
    <location>
        <begin position="284"/>
        <end position="296"/>
    </location>
</feature>
<name>A0A9P9IVN2_9HYPO</name>
<reference evidence="3" key="1">
    <citation type="journal article" date="2021" name="Nat. Commun.">
        <title>Genetic determinants of endophytism in the Arabidopsis root mycobiome.</title>
        <authorList>
            <person name="Mesny F."/>
            <person name="Miyauchi S."/>
            <person name="Thiergart T."/>
            <person name="Pickel B."/>
            <person name="Atanasova L."/>
            <person name="Karlsson M."/>
            <person name="Huettel B."/>
            <person name="Barry K.W."/>
            <person name="Haridas S."/>
            <person name="Chen C."/>
            <person name="Bauer D."/>
            <person name="Andreopoulos W."/>
            <person name="Pangilinan J."/>
            <person name="LaButti K."/>
            <person name="Riley R."/>
            <person name="Lipzen A."/>
            <person name="Clum A."/>
            <person name="Drula E."/>
            <person name="Henrissat B."/>
            <person name="Kohler A."/>
            <person name="Grigoriev I.V."/>
            <person name="Martin F.M."/>
            <person name="Hacquard S."/>
        </authorList>
    </citation>
    <scope>NUCLEOTIDE SEQUENCE</scope>
    <source>
        <strain evidence="3">MPI-CAGE-AT-0147</strain>
    </source>
</reference>
<dbReference type="PROSITE" id="PS50088">
    <property type="entry name" value="ANK_REPEAT"/>
    <property type="match status" value="1"/>
</dbReference>
<evidence type="ECO:0000313" key="4">
    <source>
        <dbReference type="Proteomes" id="UP000738349"/>
    </source>
</evidence>
<evidence type="ECO:0000313" key="3">
    <source>
        <dbReference type="EMBL" id="KAH7133996.1"/>
    </source>
</evidence>
<feature type="region of interest" description="Disordered" evidence="2">
    <location>
        <begin position="283"/>
        <end position="306"/>
    </location>
</feature>
<accession>A0A9P9IVN2</accession>
<feature type="repeat" description="ANK" evidence="1">
    <location>
        <begin position="260"/>
        <end position="292"/>
    </location>
</feature>
<evidence type="ECO:0000256" key="2">
    <source>
        <dbReference type="SAM" id="MobiDB-lite"/>
    </source>
</evidence>
<dbReference type="Proteomes" id="UP000738349">
    <property type="component" value="Unassembled WGS sequence"/>
</dbReference>